<dbReference type="InterPro" id="IPR002902">
    <property type="entry name" value="GNK2"/>
</dbReference>
<dbReference type="Pfam" id="PF00069">
    <property type="entry name" value="Pkinase"/>
    <property type="match status" value="1"/>
</dbReference>
<evidence type="ECO:0000313" key="20">
    <source>
        <dbReference type="Proteomes" id="UP000813463"/>
    </source>
</evidence>
<dbReference type="Proteomes" id="UP000813463">
    <property type="component" value="Chromosome 6"/>
</dbReference>
<protein>
    <submittedName>
        <fullName evidence="21">Cysteine-rich receptor-like protein kinase 44 isoform X1</fullName>
    </submittedName>
</protein>
<reference evidence="20" key="1">
    <citation type="journal article" date="2021" name="Nat. Commun.">
        <title>Genomic analyses provide insights into spinach domestication and the genetic basis of agronomic traits.</title>
        <authorList>
            <person name="Cai X."/>
            <person name="Sun X."/>
            <person name="Xu C."/>
            <person name="Sun H."/>
            <person name="Wang X."/>
            <person name="Ge C."/>
            <person name="Zhang Z."/>
            <person name="Wang Q."/>
            <person name="Fei Z."/>
            <person name="Jiao C."/>
            <person name="Wang Q."/>
        </authorList>
    </citation>
    <scope>NUCLEOTIDE SEQUENCE [LARGE SCALE GENOMIC DNA]</scope>
    <source>
        <strain evidence="20">cv. Varoflay</strain>
    </source>
</reference>
<evidence type="ECO:0000256" key="17">
    <source>
        <dbReference type="SAM" id="SignalP"/>
    </source>
</evidence>
<dbReference type="PROSITE" id="PS00108">
    <property type="entry name" value="PROTEIN_KINASE_ST"/>
    <property type="match status" value="1"/>
</dbReference>
<dbReference type="PROSITE" id="PS00107">
    <property type="entry name" value="PROTEIN_KINASE_ATP"/>
    <property type="match status" value="1"/>
</dbReference>
<keyword evidence="13" id="KW-0325">Glycoprotein</keyword>
<gene>
    <name evidence="21" type="primary">LOC110805274</name>
</gene>
<keyword evidence="3" id="KW-0808">Transferase</keyword>
<evidence type="ECO:0000256" key="10">
    <source>
        <dbReference type="ARBA" id="ARBA00022989"/>
    </source>
</evidence>
<dbReference type="GeneID" id="110805274"/>
<dbReference type="InterPro" id="IPR008271">
    <property type="entry name" value="Ser/Thr_kinase_AS"/>
</dbReference>
<keyword evidence="4 16" id="KW-0812">Transmembrane</keyword>
<name>A0ABM3R234_SPIOL</name>
<organism evidence="20 21">
    <name type="scientific">Spinacia oleracea</name>
    <name type="common">Spinach</name>
    <dbReference type="NCBI Taxonomy" id="3562"/>
    <lineage>
        <taxon>Eukaryota</taxon>
        <taxon>Viridiplantae</taxon>
        <taxon>Streptophyta</taxon>
        <taxon>Embryophyta</taxon>
        <taxon>Tracheophyta</taxon>
        <taxon>Spermatophyta</taxon>
        <taxon>Magnoliopsida</taxon>
        <taxon>eudicotyledons</taxon>
        <taxon>Gunneridae</taxon>
        <taxon>Pentapetalae</taxon>
        <taxon>Caryophyllales</taxon>
        <taxon>Chenopodiaceae</taxon>
        <taxon>Chenopodioideae</taxon>
        <taxon>Anserineae</taxon>
        <taxon>Spinacia</taxon>
    </lineage>
</organism>
<evidence type="ECO:0000259" key="19">
    <source>
        <dbReference type="PROSITE" id="PS51473"/>
    </source>
</evidence>
<dbReference type="PROSITE" id="PS51473">
    <property type="entry name" value="GNK2"/>
    <property type="match status" value="2"/>
</dbReference>
<evidence type="ECO:0000256" key="15">
    <source>
        <dbReference type="SAM" id="MobiDB-lite"/>
    </source>
</evidence>
<evidence type="ECO:0000256" key="7">
    <source>
        <dbReference type="ARBA" id="ARBA00022741"/>
    </source>
</evidence>
<evidence type="ECO:0000256" key="5">
    <source>
        <dbReference type="ARBA" id="ARBA00022729"/>
    </source>
</evidence>
<keyword evidence="5 17" id="KW-0732">Signal</keyword>
<evidence type="ECO:0000256" key="11">
    <source>
        <dbReference type="ARBA" id="ARBA00023136"/>
    </source>
</evidence>
<dbReference type="SUPFAM" id="SSF56112">
    <property type="entry name" value="Protein kinase-like (PK-like)"/>
    <property type="match status" value="1"/>
</dbReference>
<dbReference type="Pfam" id="PF01657">
    <property type="entry name" value="Stress-antifung"/>
    <property type="match status" value="2"/>
</dbReference>
<dbReference type="CDD" id="cd23509">
    <property type="entry name" value="Gnk2-like"/>
    <property type="match status" value="2"/>
</dbReference>
<feature type="chain" id="PRO_5047433867" evidence="17">
    <location>
        <begin position="24"/>
        <end position="663"/>
    </location>
</feature>
<dbReference type="InterPro" id="IPR017441">
    <property type="entry name" value="Protein_kinase_ATP_BS"/>
</dbReference>
<evidence type="ECO:0000256" key="9">
    <source>
        <dbReference type="ARBA" id="ARBA00022840"/>
    </source>
</evidence>
<dbReference type="RefSeq" id="XP_056689686.1">
    <property type="nucleotide sequence ID" value="XM_056833708.1"/>
</dbReference>
<feature type="domain" description="Gnk2-homologous" evidence="19">
    <location>
        <begin position="27"/>
        <end position="139"/>
    </location>
</feature>
<evidence type="ECO:0000256" key="13">
    <source>
        <dbReference type="ARBA" id="ARBA00023180"/>
    </source>
</evidence>
<evidence type="ECO:0000256" key="14">
    <source>
        <dbReference type="PROSITE-ProRule" id="PRU10141"/>
    </source>
</evidence>
<comment type="subcellular location">
    <subcellularLocation>
        <location evidence="1">Membrane</location>
        <topology evidence="1">Single-pass membrane protein</topology>
    </subcellularLocation>
</comment>
<keyword evidence="11 16" id="KW-0472">Membrane</keyword>
<keyword evidence="20" id="KW-1185">Reference proteome</keyword>
<feature type="signal peptide" evidence="17">
    <location>
        <begin position="1"/>
        <end position="23"/>
    </location>
</feature>
<dbReference type="InterPro" id="IPR038408">
    <property type="entry name" value="GNK2_sf"/>
</dbReference>
<reference evidence="21" key="2">
    <citation type="submission" date="2025-08" db="UniProtKB">
        <authorList>
            <consortium name="RefSeq"/>
        </authorList>
    </citation>
    <scope>IDENTIFICATION</scope>
    <source>
        <tissue evidence="21">Leaf</tissue>
    </source>
</reference>
<evidence type="ECO:0000259" key="18">
    <source>
        <dbReference type="PROSITE" id="PS50011"/>
    </source>
</evidence>
<keyword evidence="7 14" id="KW-0547">Nucleotide-binding</keyword>
<feature type="compositionally biased region" description="Pro residues" evidence="15">
    <location>
        <begin position="263"/>
        <end position="281"/>
    </location>
</feature>
<dbReference type="Gene3D" id="1.10.510.10">
    <property type="entry name" value="Transferase(Phosphotransferase) domain 1"/>
    <property type="match status" value="1"/>
</dbReference>
<dbReference type="Gene3D" id="3.30.430.20">
    <property type="entry name" value="Gnk2 domain, C-X8-C-X2-C motif"/>
    <property type="match status" value="2"/>
</dbReference>
<evidence type="ECO:0000256" key="1">
    <source>
        <dbReference type="ARBA" id="ARBA00004167"/>
    </source>
</evidence>
<feature type="domain" description="Protein kinase" evidence="18">
    <location>
        <begin position="352"/>
        <end position="637"/>
    </location>
</feature>
<feature type="region of interest" description="Disordered" evidence="15">
    <location>
        <begin position="263"/>
        <end position="286"/>
    </location>
</feature>
<proteinExistence type="predicted"/>
<dbReference type="InterPro" id="IPR011009">
    <property type="entry name" value="Kinase-like_dom_sf"/>
</dbReference>
<dbReference type="Gene3D" id="3.30.200.20">
    <property type="entry name" value="Phosphorylase Kinase, domain 1"/>
    <property type="match status" value="1"/>
</dbReference>
<dbReference type="PANTHER" id="PTHR27002:SF1073">
    <property type="entry name" value="CYSTEINE-RICH RECEPTOR-LIKE PROTEIN KINASE 29"/>
    <property type="match status" value="1"/>
</dbReference>
<evidence type="ECO:0000256" key="2">
    <source>
        <dbReference type="ARBA" id="ARBA00022527"/>
    </source>
</evidence>
<keyword evidence="8" id="KW-0418">Kinase</keyword>
<keyword evidence="9 14" id="KW-0067">ATP-binding</keyword>
<feature type="binding site" evidence="14">
    <location>
        <position position="380"/>
    </location>
    <ligand>
        <name>ATP</name>
        <dbReference type="ChEBI" id="CHEBI:30616"/>
    </ligand>
</feature>
<keyword evidence="12" id="KW-0675">Receptor</keyword>
<feature type="domain" description="Gnk2-homologous" evidence="19">
    <location>
        <begin position="145"/>
        <end position="252"/>
    </location>
</feature>
<accession>A0ABM3R234</accession>
<evidence type="ECO:0000256" key="8">
    <source>
        <dbReference type="ARBA" id="ARBA00022777"/>
    </source>
</evidence>
<dbReference type="SMART" id="SM00220">
    <property type="entry name" value="S_TKc"/>
    <property type="match status" value="1"/>
</dbReference>
<evidence type="ECO:0000256" key="12">
    <source>
        <dbReference type="ARBA" id="ARBA00023170"/>
    </source>
</evidence>
<sequence>MGMFNVQYFYILIQFHLISITICQPNFLVNYCSDTYGNYTNTSTYQANLNTLFSSISSYTQTQANTSRQPINSRFYNFPVGEGSNRVYGSALCGCDMTFQDCHRCLNNSISMLRRLCPTQREAGGWYDDCMLNYANNTIEVVTDRQPAYYLQSTDVVTADNVVQFNQGLGSLLSRLQNETARLKYATGNDTYGDFQSTIYALAQCLPDLSYRNCFNCLGDIISSVFPSCCNTSVGARVVGSSCSMRYESYVFYSITTASSSPPPPLPASASPPPLPAPSPPRSGNGSSTAKVAIPIVVSTAILVVLVGGFIYLRKRRRTKKKFENSNEQDESLNFENLHYGFDTIRVATDNFSEANTLGRGGFGIVYKGTLSDGQEIAVKRLSRDSGQGDDEFKTEVLLVANLQHRNLVRLLGFCLEQDERLLIYEFVLNSSLDHFLFDESKRSNLDWETRYKIITGIARGLLYLHEDSRLRIIHRDLKVSNILLDAEMNPKIADFGTARLFGVDQTQGDTKRIVGTYGYMAPEYVYHGFFSVKSDVYSFGVLVLEIITGQKNSSIRNKEYTDDLISYVWRNWREDTALSVIDPTLSTGSRIEIIRCIHMGLLCVQGNAEDRPTMSSAMLMLSSHSITLPVPSHPAFVIAIVDNNTKENTSTNEISITDLLPR</sequence>
<dbReference type="PROSITE" id="PS50011">
    <property type="entry name" value="PROTEIN_KINASE_DOM"/>
    <property type="match status" value="1"/>
</dbReference>
<evidence type="ECO:0000313" key="21">
    <source>
        <dbReference type="RefSeq" id="XP_056689686.1"/>
    </source>
</evidence>
<evidence type="ECO:0000256" key="4">
    <source>
        <dbReference type="ARBA" id="ARBA00022692"/>
    </source>
</evidence>
<keyword evidence="2" id="KW-0723">Serine/threonine-protein kinase</keyword>
<dbReference type="CDD" id="cd14066">
    <property type="entry name" value="STKc_IRAK"/>
    <property type="match status" value="1"/>
</dbReference>
<feature type="transmembrane region" description="Helical" evidence="16">
    <location>
        <begin position="292"/>
        <end position="313"/>
    </location>
</feature>
<dbReference type="InterPro" id="IPR000719">
    <property type="entry name" value="Prot_kinase_dom"/>
</dbReference>
<keyword evidence="10 16" id="KW-1133">Transmembrane helix</keyword>
<keyword evidence="6" id="KW-0677">Repeat</keyword>
<evidence type="ECO:0000256" key="6">
    <source>
        <dbReference type="ARBA" id="ARBA00022737"/>
    </source>
</evidence>
<evidence type="ECO:0000256" key="16">
    <source>
        <dbReference type="SAM" id="Phobius"/>
    </source>
</evidence>
<evidence type="ECO:0000256" key="3">
    <source>
        <dbReference type="ARBA" id="ARBA00022679"/>
    </source>
</evidence>
<dbReference type="PANTHER" id="PTHR27002">
    <property type="entry name" value="RECEPTOR-LIKE SERINE/THREONINE-PROTEIN KINASE SD1-8"/>
    <property type="match status" value="1"/>
</dbReference>